<dbReference type="EMBL" id="MCFH01000035">
    <property type="protein sequence ID" value="ORX46437.1"/>
    <property type="molecule type" value="Genomic_DNA"/>
</dbReference>
<dbReference type="AlphaFoldDB" id="A0A1Y1V3K9"/>
<evidence type="ECO:0008006" key="4">
    <source>
        <dbReference type="Google" id="ProtNLM"/>
    </source>
</evidence>
<dbReference type="Pfam" id="PF12044">
    <property type="entry name" value="Metallopep"/>
    <property type="match status" value="1"/>
</dbReference>
<accession>A0A1Y1V3K9</accession>
<proteinExistence type="predicted"/>
<feature type="compositionally biased region" description="Basic and acidic residues" evidence="1">
    <location>
        <begin position="21"/>
        <end position="30"/>
    </location>
</feature>
<gene>
    <name evidence="2" type="ORF">BCR36DRAFT_357083</name>
</gene>
<reference evidence="2 3" key="1">
    <citation type="submission" date="2016-08" db="EMBL/GenBank/DDBJ databases">
        <title>Genomes of anaerobic fungi encode conserved fungal cellulosomes for biomass hydrolysis.</title>
        <authorList>
            <consortium name="DOE Joint Genome Institute"/>
            <person name="Haitjema C.H."/>
            <person name="Gilmore S.P."/>
            <person name="Henske J.K."/>
            <person name="Solomon K.V."/>
            <person name="De Groot R."/>
            <person name="Kuo A."/>
            <person name="Mondo S.J."/>
            <person name="Salamov A.A."/>
            <person name="Labutti K."/>
            <person name="Zhao Z."/>
            <person name="Chiniquy J."/>
            <person name="Barry K."/>
            <person name="Brewer H.M."/>
            <person name="Purvine S.O."/>
            <person name="Wright A.T."/>
            <person name="Boxma B."/>
            <person name="Van Alen T."/>
            <person name="Hackstein J.H."/>
            <person name="Baker S.E."/>
            <person name="Grigoriev I.V."/>
            <person name="O'Malley M.A."/>
        </authorList>
    </citation>
    <scope>NUCLEOTIDE SEQUENCE [LARGE SCALE GENOMIC DNA]</scope>
    <source>
        <strain evidence="3">finn</strain>
    </source>
</reference>
<name>A0A1Y1V3K9_9FUNG</name>
<evidence type="ECO:0000256" key="1">
    <source>
        <dbReference type="SAM" id="MobiDB-lite"/>
    </source>
</evidence>
<dbReference type="Gene3D" id="2.100.10.30">
    <property type="entry name" value="Jacalin-like lectin domain"/>
    <property type="match status" value="1"/>
</dbReference>
<dbReference type="PANTHER" id="PTHR21054">
    <property type="entry name" value="ZINC METALLOPROTEINASE-RELATED"/>
    <property type="match status" value="1"/>
</dbReference>
<protein>
    <recommendedName>
        <fullName evidence="4">Jacalin-type lectin domain-containing protein</fullName>
    </recommendedName>
</protein>
<comment type="caution">
    <text evidence="2">The sequence shown here is derived from an EMBL/GenBank/DDBJ whole genome shotgun (WGS) entry which is preliminary data.</text>
</comment>
<reference evidence="2 3" key="2">
    <citation type="submission" date="2016-08" db="EMBL/GenBank/DDBJ databases">
        <title>Pervasive Adenine N6-methylation of Active Genes in Fungi.</title>
        <authorList>
            <consortium name="DOE Joint Genome Institute"/>
            <person name="Mondo S.J."/>
            <person name="Dannebaum R.O."/>
            <person name="Kuo R.C."/>
            <person name="Labutti K."/>
            <person name="Haridas S."/>
            <person name="Kuo A."/>
            <person name="Salamov A."/>
            <person name="Ahrendt S.R."/>
            <person name="Lipzen A."/>
            <person name="Sullivan W."/>
            <person name="Andreopoulos W.B."/>
            <person name="Clum A."/>
            <person name="Lindquist E."/>
            <person name="Daum C."/>
            <person name="Ramamoorthy G.K."/>
            <person name="Gryganskyi A."/>
            <person name="Culley D."/>
            <person name="Magnuson J.K."/>
            <person name="James T.Y."/>
            <person name="O'Malley M.A."/>
            <person name="Stajich J.E."/>
            <person name="Spatafora J.W."/>
            <person name="Visel A."/>
            <person name="Grigoriev I.V."/>
        </authorList>
    </citation>
    <scope>NUCLEOTIDE SEQUENCE [LARGE SCALE GENOMIC DNA]</scope>
    <source>
        <strain evidence="3">finn</strain>
    </source>
</reference>
<dbReference type="SUPFAM" id="SSF55486">
    <property type="entry name" value="Metalloproteases ('zincins'), catalytic domain"/>
    <property type="match status" value="1"/>
</dbReference>
<evidence type="ECO:0000313" key="2">
    <source>
        <dbReference type="EMBL" id="ORX46437.1"/>
    </source>
</evidence>
<evidence type="ECO:0000313" key="3">
    <source>
        <dbReference type="Proteomes" id="UP000193719"/>
    </source>
</evidence>
<keyword evidence="3" id="KW-1185">Reference proteome</keyword>
<dbReference type="GO" id="GO:0005737">
    <property type="term" value="C:cytoplasm"/>
    <property type="evidence" value="ECO:0007669"/>
    <property type="project" value="TreeGrafter"/>
</dbReference>
<feature type="region of interest" description="Disordered" evidence="1">
    <location>
        <begin position="1"/>
        <end position="34"/>
    </location>
</feature>
<dbReference type="InterPro" id="IPR053002">
    <property type="entry name" value="Metalloproteinase_M10B"/>
</dbReference>
<sequence>MNVDTNNNEHIRTINSIQNEENAKEEKEHSYSPQFTNVEDNEIVHQKVFLVIGRAGNRETYFEGTIVVKHEDLPTLQYPISNSHFKALVMLVPGYNNFSFEFHDPVTQNFYVTELHMYYLPLLQNPPLHLAILIASDSEEVFDVPRYKDEYSVNGLDKAIEKLRCVAYMWQAFTSEQMNRQGFGRRTFRLEECWLEDTILQSRELSSTAKVYVIRTEKTVNELRSKNCNIYNVFLEALKNYGSPFNKICYVAGLILDSHYDKETDTVLGHQSLGGGSGHIGLGIFGSQQIHTWPTSLEDIVPCLTDNTSNDPIRCGSKLGGSNSNFRCFNYSAGAMLHEIGHCLSLTHSPTGIMSNGYQNFNRAFVSWEPGRRGIAPSEEKGAHWHRFDCIRFRYHPCFRLPNDAIQYKKLIDSPTFYYTQTGVSVKSESGIILVEYWIDNKIKCYKDYSSDYLDEIPTELLISMKDIGRSNIHNKKLKVNIISTNCKCTTIEDLAGFIENRNPEYHRLHGTFYRSYEVGLHGLEVEKHDTQPFSVIFKTSISRMVLYGGTFFNGFKVIFSNGHESRIVHPEGENKRVLSFYNNDSISKIYVRASTWIDGIEIELKSGVKSGWCGGYGGELYILSPPAHHQIVGLYGTGKKDHWLDSFGIKYVRKSENNNIPSPLNTIETLPASGMNVTHIINNKSTFSYHIQETQNPNAIIEN</sequence>
<dbReference type="InterPro" id="IPR036404">
    <property type="entry name" value="Jacalin-like_lectin_dom_sf"/>
</dbReference>
<dbReference type="SUPFAM" id="SSF51101">
    <property type="entry name" value="Mannose-binding lectins"/>
    <property type="match status" value="1"/>
</dbReference>
<organism evidence="2 3">
    <name type="scientific">Piromyces finnis</name>
    <dbReference type="NCBI Taxonomy" id="1754191"/>
    <lineage>
        <taxon>Eukaryota</taxon>
        <taxon>Fungi</taxon>
        <taxon>Fungi incertae sedis</taxon>
        <taxon>Chytridiomycota</taxon>
        <taxon>Chytridiomycota incertae sedis</taxon>
        <taxon>Neocallimastigomycetes</taxon>
        <taxon>Neocallimastigales</taxon>
        <taxon>Neocallimastigaceae</taxon>
        <taxon>Piromyces</taxon>
    </lineage>
</organism>
<dbReference type="InterPro" id="IPR021917">
    <property type="entry name" value="Unchr_Zn-peptidase-like"/>
</dbReference>
<dbReference type="OrthoDB" id="74460at2759"/>
<dbReference type="PANTHER" id="PTHR21054:SF2">
    <property type="entry name" value="MIP04191P"/>
    <property type="match status" value="1"/>
</dbReference>
<dbReference type="Proteomes" id="UP000193719">
    <property type="component" value="Unassembled WGS sequence"/>
</dbReference>